<keyword evidence="3 12" id="KW-0732">Signal</keyword>
<organism evidence="14">
    <name type="scientific">Amphimedon queenslandica</name>
    <name type="common">Sponge</name>
    <dbReference type="NCBI Taxonomy" id="400682"/>
    <lineage>
        <taxon>Eukaryota</taxon>
        <taxon>Metazoa</taxon>
        <taxon>Porifera</taxon>
        <taxon>Demospongiae</taxon>
        <taxon>Heteroscleromorpha</taxon>
        <taxon>Haplosclerida</taxon>
        <taxon>Niphatidae</taxon>
        <taxon>Amphimedon</taxon>
    </lineage>
</organism>
<comment type="caution">
    <text evidence="9">Lacks conserved residue(s) required for the propagation of feature annotation.</text>
</comment>
<dbReference type="FunFam" id="3.10.250.10:FF:000016">
    <property type="entry name" value="Scavenger receptor cysteine-rich protein type 12"/>
    <property type="match status" value="1"/>
</dbReference>
<proteinExistence type="predicted"/>
<evidence type="ECO:0000256" key="10">
    <source>
        <dbReference type="SAM" id="MobiDB-lite"/>
    </source>
</evidence>
<name>A0A1X7U344_AMPQE</name>
<sequence length="419" mass="44986">MKLGAILVIVTFLLTRIRHGLAACTSGSIRLVGGTSTSEGRVEVCSSAGAWGTVCDDYWDNTDASVACRQLGYESGTAFGSAYFGQGTGSIVMDNVHCTGTESTLISCTHSTNHNCNHAEDAGVRCIDTTRIWNSSPYSGMIRLQGGAYSNEGRVEVYCNGRWGTICDDGFSSTDARTVCKQLGYSYYSRYDHLSLPGSSGQPIWSTHFSSSSSSTCFNSRNSCPSSSITSCSHSEDVTVSCSYSSSYTNTATLGHCNTSDTTPTGNDRNIGGVVGGTVSGITIPTIVCITCCIIWLFASNKKRSTARLPPPTSSSPAIQLNTISRPQRQFTSTQPQQSSQQQRNTSSNNNPSTSSQRPPPFAPGYNFGDPQVMTLPNQRPAIDYQYPPVIALQQIPYPSRGPEEGFCSGEPPRYDELF</sequence>
<dbReference type="PROSITE" id="PS50287">
    <property type="entry name" value="SRCR_2"/>
    <property type="match status" value="2"/>
</dbReference>
<keyword evidence="4" id="KW-0677">Repeat</keyword>
<dbReference type="PRINTS" id="PR00258">
    <property type="entry name" value="SPERACTRCPTR"/>
</dbReference>
<dbReference type="OrthoDB" id="536948at2759"/>
<dbReference type="PANTHER" id="PTHR48071:SF18">
    <property type="entry name" value="DELETED IN MALIGNANT BRAIN TUMORS 1 PROTEIN-RELATED"/>
    <property type="match status" value="1"/>
</dbReference>
<dbReference type="InterPro" id="IPR001190">
    <property type="entry name" value="SRCR"/>
</dbReference>
<evidence type="ECO:0000256" key="11">
    <source>
        <dbReference type="SAM" id="Phobius"/>
    </source>
</evidence>
<feature type="chain" id="PRO_5010868363" description="SRCR domain-containing protein" evidence="12">
    <location>
        <begin position="23"/>
        <end position="419"/>
    </location>
</feature>
<feature type="domain" description="SRCR" evidence="13">
    <location>
        <begin position="29"/>
        <end position="127"/>
    </location>
</feature>
<evidence type="ECO:0000256" key="6">
    <source>
        <dbReference type="ARBA" id="ARBA00023136"/>
    </source>
</evidence>
<feature type="domain" description="SRCR" evidence="13">
    <location>
        <begin position="142"/>
        <end position="243"/>
    </location>
</feature>
<dbReference type="Gene3D" id="3.10.250.10">
    <property type="entry name" value="SRCR-like domain"/>
    <property type="match status" value="2"/>
</dbReference>
<feature type="region of interest" description="Disordered" evidence="10">
    <location>
        <begin position="328"/>
        <end position="373"/>
    </location>
</feature>
<keyword evidence="7 9" id="KW-1015">Disulfide bond</keyword>
<dbReference type="eggNOG" id="ENOG502QT9G">
    <property type="taxonomic scope" value="Eukaryota"/>
</dbReference>
<feature type="transmembrane region" description="Helical" evidence="11">
    <location>
        <begin position="274"/>
        <end position="299"/>
    </location>
</feature>
<dbReference type="InterPro" id="IPR036772">
    <property type="entry name" value="SRCR-like_dom_sf"/>
</dbReference>
<dbReference type="SMART" id="SM00202">
    <property type="entry name" value="SR"/>
    <property type="match status" value="2"/>
</dbReference>
<accession>A0A1X7U344</accession>
<evidence type="ECO:0000256" key="7">
    <source>
        <dbReference type="ARBA" id="ARBA00023157"/>
    </source>
</evidence>
<dbReference type="InParanoid" id="A0A1X7U344"/>
<keyword evidence="8" id="KW-0325">Glycoprotein</keyword>
<feature type="compositionally biased region" description="Low complexity" evidence="10">
    <location>
        <begin position="328"/>
        <end position="357"/>
    </location>
</feature>
<evidence type="ECO:0000256" key="12">
    <source>
        <dbReference type="SAM" id="SignalP"/>
    </source>
</evidence>
<evidence type="ECO:0000256" key="2">
    <source>
        <dbReference type="ARBA" id="ARBA00022692"/>
    </source>
</evidence>
<protein>
    <recommendedName>
        <fullName evidence="13">SRCR domain-containing protein</fullName>
    </recommendedName>
</protein>
<dbReference type="PANTHER" id="PTHR48071">
    <property type="entry name" value="SRCR DOMAIN-CONTAINING PROTEIN"/>
    <property type="match status" value="1"/>
</dbReference>
<dbReference type="EnsemblMetazoa" id="Aqu2.1.22088_001">
    <property type="protein sequence ID" value="Aqu2.1.22088_001"/>
    <property type="gene ID" value="Aqu2.1.22088"/>
</dbReference>
<evidence type="ECO:0000256" key="5">
    <source>
        <dbReference type="ARBA" id="ARBA00022989"/>
    </source>
</evidence>
<dbReference type="PROSITE" id="PS00420">
    <property type="entry name" value="SRCR_1"/>
    <property type="match status" value="1"/>
</dbReference>
<dbReference type="AlphaFoldDB" id="A0A1X7U344"/>
<keyword evidence="2 11" id="KW-0812">Transmembrane</keyword>
<evidence type="ECO:0000313" key="14">
    <source>
        <dbReference type="EnsemblMetazoa" id="Aqu2.1.22088_001"/>
    </source>
</evidence>
<keyword evidence="5 11" id="KW-1133">Transmembrane helix</keyword>
<evidence type="ECO:0000256" key="9">
    <source>
        <dbReference type="PROSITE-ProRule" id="PRU00196"/>
    </source>
</evidence>
<evidence type="ECO:0000256" key="3">
    <source>
        <dbReference type="ARBA" id="ARBA00022729"/>
    </source>
</evidence>
<comment type="subcellular location">
    <subcellularLocation>
        <location evidence="1">Membrane</location>
        <topology evidence="1">Single-pass membrane protein</topology>
    </subcellularLocation>
</comment>
<feature type="signal peptide" evidence="12">
    <location>
        <begin position="1"/>
        <end position="22"/>
    </location>
</feature>
<evidence type="ECO:0000256" key="8">
    <source>
        <dbReference type="ARBA" id="ARBA00023180"/>
    </source>
</evidence>
<keyword evidence="6 11" id="KW-0472">Membrane</keyword>
<reference evidence="14" key="1">
    <citation type="submission" date="2017-05" db="UniProtKB">
        <authorList>
            <consortium name="EnsemblMetazoa"/>
        </authorList>
    </citation>
    <scope>IDENTIFICATION</scope>
</reference>
<dbReference type="GO" id="GO:0016020">
    <property type="term" value="C:membrane"/>
    <property type="evidence" value="ECO:0007669"/>
    <property type="project" value="UniProtKB-SubCell"/>
</dbReference>
<dbReference type="FunFam" id="3.10.250.10:FF:000011">
    <property type="entry name" value="Scavenger receptor class A member 5"/>
    <property type="match status" value="1"/>
</dbReference>
<evidence type="ECO:0000256" key="4">
    <source>
        <dbReference type="ARBA" id="ARBA00022737"/>
    </source>
</evidence>
<feature type="disulfide bond" evidence="9">
    <location>
        <begin position="98"/>
        <end position="108"/>
    </location>
</feature>
<evidence type="ECO:0000259" key="13">
    <source>
        <dbReference type="PROSITE" id="PS50287"/>
    </source>
</evidence>
<dbReference type="Pfam" id="PF00530">
    <property type="entry name" value="SRCR"/>
    <property type="match status" value="2"/>
</dbReference>
<dbReference type="SUPFAM" id="SSF56487">
    <property type="entry name" value="SRCR-like"/>
    <property type="match status" value="2"/>
</dbReference>
<evidence type="ECO:0000256" key="1">
    <source>
        <dbReference type="ARBA" id="ARBA00004167"/>
    </source>
</evidence>